<keyword evidence="3 9" id="KW-0813">Transport</keyword>
<feature type="transmembrane region" description="Helical" evidence="10">
    <location>
        <begin position="105"/>
        <end position="126"/>
    </location>
</feature>
<dbReference type="EMBL" id="SDEE01000002">
    <property type="protein sequence ID" value="RXW25702.1"/>
    <property type="molecule type" value="Genomic_DNA"/>
</dbReference>
<organism evidence="11 12">
    <name type="scientific">Candolleomyces aberdarensis</name>
    <dbReference type="NCBI Taxonomy" id="2316362"/>
    <lineage>
        <taxon>Eukaryota</taxon>
        <taxon>Fungi</taxon>
        <taxon>Dikarya</taxon>
        <taxon>Basidiomycota</taxon>
        <taxon>Agaricomycotina</taxon>
        <taxon>Agaricomycetes</taxon>
        <taxon>Agaricomycetidae</taxon>
        <taxon>Agaricales</taxon>
        <taxon>Agaricineae</taxon>
        <taxon>Psathyrellaceae</taxon>
        <taxon>Candolleomyces</taxon>
    </lineage>
</organism>
<evidence type="ECO:0008006" key="13">
    <source>
        <dbReference type="Google" id="ProtNLM"/>
    </source>
</evidence>
<dbReference type="GO" id="GO:0015250">
    <property type="term" value="F:water channel activity"/>
    <property type="evidence" value="ECO:0007669"/>
    <property type="project" value="TreeGrafter"/>
</dbReference>
<dbReference type="SUPFAM" id="SSF81338">
    <property type="entry name" value="Aquaporin-like"/>
    <property type="match status" value="1"/>
</dbReference>
<feature type="transmembrane region" description="Helical" evidence="10">
    <location>
        <begin position="64"/>
        <end position="85"/>
    </location>
</feature>
<reference evidence="11 12" key="1">
    <citation type="submission" date="2019-01" db="EMBL/GenBank/DDBJ databases">
        <title>Draft genome sequence of Psathyrella aberdarensis IHI B618.</title>
        <authorList>
            <person name="Buettner E."/>
            <person name="Kellner H."/>
        </authorList>
    </citation>
    <scope>NUCLEOTIDE SEQUENCE [LARGE SCALE GENOMIC DNA]</scope>
    <source>
        <strain evidence="11 12">IHI B618</strain>
    </source>
</reference>
<feature type="transmembrane region" description="Helical" evidence="10">
    <location>
        <begin position="231"/>
        <end position="255"/>
    </location>
</feature>
<dbReference type="AlphaFoldDB" id="A0A4Q2E1B3"/>
<keyword evidence="5" id="KW-0677">Repeat</keyword>
<protein>
    <recommendedName>
        <fullName evidence="13">Aquaporin</fullName>
    </recommendedName>
</protein>
<dbReference type="Gene3D" id="1.20.1080.10">
    <property type="entry name" value="Glycerol uptake facilitator protein"/>
    <property type="match status" value="1"/>
</dbReference>
<dbReference type="PROSITE" id="PS00221">
    <property type="entry name" value="MIP"/>
    <property type="match status" value="1"/>
</dbReference>
<evidence type="ECO:0000313" key="12">
    <source>
        <dbReference type="Proteomes" id="UP000290288"/>
    </source>
</evidence>
<evidence type="ECO:0000256" key="5">
    <source>
        <dbReference type="ARBA" id="ARBA00022737"/>
    </source>
</evidence>
<name>A0A4Q2E1B3_9AGAR</name>
<dbReference type="InterPro" id="IPR000425">
    <property type="entry name" value="MIP"/>
</dbReference>
<gene>
    <name evidence="11" type="ORF">EST38_g124</name>
</gene>
<evidence type="ECO:0000256" key="8">
    <source>
        <dbReference type="ARBA" id="ARBA00034651"/>
    </source>
</evidence>
<evidence type="ECO:0000256" key="10">
    <source>
        <dbReference type="SAM" id="Phobius"/>
    </source>
</evidence>
<evidence type="ECO:0000256" key="9">
    <source>
        <dbReference type="RuleBase" id="RU000477"/>
    </source>
</evidence>
<dbReference type="STRING" id="2316362.A0A4Q2E1B3"/>
<dbReference type="OrthoDB" id="3222at2759"/>
<keyword evidence="6 10" id="KW-1133">Transmembrane helix</keyword>
<keyword evidence="12" id="KW-1185">Reference proteome</keyword>
<dbReference type="InterPro" id="IPR050363">
    <property type="entry name" value="MIP/Aquaporin"/>
</dbReference>
<evidence type="ECO:0000256" key="6">
    <source>
        <dbReference type="ARBA" id="ARBA00022989"/>
    </source>
</evidence>
<keyword evidence="4 9" id="KW-0812">Transmembrane</keyword>
<comment type="caution">
    <text evidence="11">The sequence shown here is derived from an EMBL/GenBank/DDBJ whole genome shotgun (WGS) entry which is preliminary data.</text>
</comment>
<comment type="subcellular location">
    <subcellularLocation>
        <location evidence="1">Membrane</location>
        <topology evidence="1">Multi-pass membrane protein</topology>
    </subcellularLocation>
</comment>
<dbReference type="NCBIfam" id="TIGR00861">
    <property type="entry name" value="MIP"/>
    <property type="match status" value="1"/>
</dbReference>
<feature type="transmembrane region" description="Helical" evidence="10">
    <location>
        <begin position="147"/>
        <end position="167"/>
    </location>
</feature>
<evidence type="ECO:0000256" key="1">
    <source>
        <dbReference type="ARBA" id="ARBA00004141"/>
    </source>
</evidence>
<evidence type="ECO:0000256" key="7">
    <source>
        <dbReference type="ARBA" id="ARBA00023136"/>
    </source>
</evidence>
<dbReference type="PRINTS" id="PR02019">
    <property type="entry name" value="AQUAPORIN7"/>
</dbReference>
<evidence type="ECO:0000256" key="2">
    <source>
        <dbReference type="ARBA" id="ARBA00006175"/>
    </source>
</evidence>
<keyword evidence="7 10" id="KW-0472">Membrane</keyword>
<dbReference type="Pfam" id="PF00230">
    <property type="entry name" value="MIP"/>
    <property type="match status" value="1"/>
</dbReference>
<evidence type="ECO:0000256" key="4">
    <source>
        <dbReference type="ARBA" id="ARBA00022692"/>
    </source>
</evidence>
<dbReference type="FunFam" id="1.20.1080.10:FF:000027">
    <property type="entry name" value="MIP aquaporin"/>
    <property type="match status" value="1"/>
</dbReference>
<dbReference type="PANTHER" id="PTHR43829:SF9">
    <property type="entry name" value="AQUAPORIN-9"/>
    <property type="match status" value="1"/>
</dbReference>
<dbReference type="GO" id="GO:0005886">
    <property type="term" value="C:plasma membrane"/>
    <property type="evidence" value="ECO:0007669"/>
    <property type="project" value="TreeGrafter"/>
</dbReference>
<comment type="catalytic activity">
    <reaction evidence="8">
        <text>H2O(in) = H2O(out)</text>
        <dbReference type="Rhea" id="RHEA:29667"/>
        <dbReference type="ChEBI" id="CHEBI:15377"/>
    </reaction>
</comment>
<proteinExistence type="inferred from homology"/>
<evidence type="ECO:0000313" key="11">
    <source>
        <dbReference type="EMBL" id="RXW25702.1"/>
    </source>
</evidence>
<dbReference type="GO" id="GO:0015254">
    <property type="term" value="F:glycerol channel activity"/>
    <property type="evidence" value="ECO:0007669"/>
    <property type="project" value="TreeGrafter"/>
</dbReference>
<dbReference type="InterPro" id="IPR023271">
    <property type="entry name" value="Aquaporin-like"/>
</dbReference>
<accession>A0A4Q2E1B3</accession>
<dbReference type="Proteomes" id="UP000290288">
    <property type="component" value="Unassembled WGS sequence"/>
</dbReference>
<evidence type="ECO:0000256" key="3">
    <source>
        <dbReference type="ARBA" id="ARBA00022448"/>
    </source>
</evidence>
<dbReference type="PRINTS" id="PR00783">
    <property type="entry name" value="MINTRINSICP"/>
</dbReference>
<dbReference type="PANTHER" id="PTHR43829">
    <property type="entry name" value="AQUAPORIN OR AQUAGLYCEROPORIN RELATED"/>
    <property type="match status" value="1"/>
</dbReference>
<dbReference type="CDD" id="cd00333">
    <property type="entry name" value="MIP"/>
    <property type="match status" value="1"/>
</dbReference>
<feature type="transmembrane region" description="Helical" evidence="10">
    <location>
        <begin position="283"/>
        <end position="303"/>
    </location>
</feature>
<sequence length="320" mass="34142">MSSPSISKFDSEIKKVRPTSELVTSHTVISGADAEAQIAVVGDSTYDPRSSTYRRILSAIREPMAEFFGVALLIIFGAGSAASVVLSTNAGVSSSPKGDFFSINFGWAIGIAMGVWVSGTISGGHINPAMTLAMATWRKFPWRKVPAYILAQVLGGVVGAALVYGLYFGAIDIYEGAGVRTQATAGIFTTYSLPYMTSAAAFFTEFLTTAILSMVVLALTDKRNSTLSPGLLPLALFLLFIGFGVSLGIQTAYALNPARDFGPRLFLLMAGYGKEVFTYRNQYWLWCPIIAPIVGAQAGALLYDLFLYTGQGPLNPEGDD</sequence>
<dbReference type="InterPro" id="IPR022357">
    <property type="entry name" value="MIP_CS"/>
</dbReference>
<comment type="similarity">
    <text evidence="2 9">Belongs to the MIP/aquaporin (TC 1.A.8) family.</text>
</comment>
<feature type="transmembrane region" description="Helical" evidence="10">
    <location>
        <begin position="199"/>
        <end position="219"/>
    </location>
</feature>